<dbReference type="KEGG" id="msk:MSUIS_05060"/>
<name>F0V1R8_MYCS3</name>
<proteinExistence type="predicted"/>
<dbReference type="Proteomes" id="UP000008645">
    <property type="component" value="Chromosome"/>
</dbReference>
<reference evidence="1 2" key="1">
    <citation type="journal article" date="2011" name="J. Bacteriol.">
        <title>Complete genome sequence of the hemotrophic Mycoplasma suis strain KI3806.</title>
        <authorList>
            <person name="Oehlerking J."/>
            <person name="Kube M."/>
            <person name="Felder K.M."/>
            <person name="Matter D."/>
            <person name="Wittenbrink M.M."/>
            <person name="Schwarzenbach S."/>
            <person name="Kramer M.M."/>
            <person name="Hoelzle K."/>
            <person name="Hoelzle L.E."/>
        </authorList>
    </citation>
    <scope>NUCLEOTIDE SEQUENCE [LARGE SCALE GENOMIC DNA]</scope>
    <source>
        <strain evidence="2">KI_3806</strain>
    </source>
</reference>
<evidence type="ECO:0000313" key="1">
    <source>
        <dbReference type="EMBL" id="CBZ40599.1"/>
    </source>
</evidence>
<gene>
    <name evidence="1" type="ORF">MSUIS_05060</name>
</gene>
<accession>F0V1R8</accession>
<sequence>MAAKIALGLLAGGVAMAGGAYSMGIVPFLKSQSKQPKEERKVEVSDLGLDFIIDWKTQNGSSGNNLDTNYMGSLWAIW</sequence>
<organism evidence="1 2">
    <name type="scientific">Mycoplasma suis (strain KI_3806)</name>
    <dbReference type="NCBI Taxonomy" id="708248"/>
    <lineage>
        <taxon>Bacteria</taxon>
        <taxon>Bacillati</taxon>
        <taxon>Mycoplasmatota</taxon>
        <taxon>Mollicutes</taxon>
        <taxon>Mycoplasmataceae</taxon>
        <taxon>Mycoplasma</taxon>
    </lineage>
</organism>
<protein>
    <submittedName>
        <fullName evidence="1">Uncharacterized protein</fullName>
    </submittedName>
</protein>
<dbReference type="EMBL" id="FQ790233">
    <property type="protein sequence ID" value="CBZ40599.1"/>
    <property type="molecule type" value="Genomic_DNA"/>
</dbReference>
<dbReference type="HOGENOM" id="CLU_2618258_0_0_14"/>
<dbReference type="AlphaFoldDB" id="F0V1R8"/>
<evidence type="ECO:0000313" key="2">
    <source>
        <dbReference type="Proteomes" id="UP000008645"/>
    </source>
</evidence>